<accession>A0A135TFH5</accession>
<comment type="caution">
    <text evidence="1">The sequence shown here is derived from an EMBL/GenBank/DDBJ whole genome shotgun (WGS) entry which is preliminary data.</text>
</comment>
<evidence type="ECO:0000313" key="1">
    <source>
        <dbReference type="EMBL" id="KXH46858.1"/>
    </source>
</evidence>
<proteinExistence type="predicted"/>
<organism evidence="1 2">
    <name type="scientific">Colletotrichum simmondsii</name>
    <dbReference type="NCBI Taxonomy" id="703756"/>
    <lineage>
        <taxon>Eukaryota</taxon>
        <taxon>Fungi</taxon>
        <taxon>Dikarya</taxon>
        <taxon>Ascomycota</taxon>
        <taxon>Pezizomycotina</taxon>
        <taxon>Sordariomycetes</taxon>
        <taxon>Hypocreomycetidae</taxon>
        <taxon>Glomerellales</taxon>
        <taxon>Glomerellaceae</taxon>
        <taxon>Colletotrichum</taxon>
        <taxon>Colletotrichum acutatum species complex</taxon>
    </lineage>
</organism>
<dbReference type="EMBL" id="JFBX01000179">
    <property type="protein sequence ID" value="KXH46858.1"/>
    <property type="molecule type" value="Genomic_DNA"/>
</dbReference>
<gene>
    <name evidence="1" type="ORF">CSIM01_13880</name>
</gene>
<protein>
    <submittedName>
        <fullName evidence="1">Uncharacterized protein</fullName>
    </submittedName>
</protein>
<dbReference type="AlphaFoldDB" id="A0A135TFH5"/>
<reference evidence="1 2" key="1">
    <citation type="submission" date="2014-02" db="EMBL/GenBank/DDBJ databases">
        <title>The genome sequence of Colletotrichum simmondsii CBS122122.</title>
        <authorList>
            <person name="Baroncelli R."/>
            <person name="Thon M.R."/>
        </authorList>
    </citation>
    <scope>NUCLEOTIDE SEQUENCE [LARGE SCALE GENOMIC DNA]</scope>
    <source>
        <strain evidence="1 2">CBS122122</strain>
    </source>
</reference>
<keyword evidence="2" id="KW-1185">Reference proteome</keyword>
<dbReference type="Proteomes" id="UP000070328">
    <property type="component" value="Unassembled WGS sequence"/>
</dbReference>
<sequence length="145" mass="17041">MPNRRPRMRVIRRICVGWWSPGLEQQQQDQHSRGEHDAGTLRKDALGPVIIASWEHDGRLRLRIAKKNYDEHPIVEPRIPLQRGAIAFDDPDIVWSSAFYHNAHLGEKFRKVYPMSAESRRLMVENYLDPTRLDRELIHDGVAWK</sequence>
<name>A0A135TFH5_9PEZI</name>
<evidence type="ECO:0000313" key="2">
    <source>
        <dbReference type="Proteomes" id="UP000070328"/>
    </source>
</evidence>